<evidence type="ECO:0000256" key="3">
    <source>
        <dbReference type="ARBA" id="ARBA00012438"/>
    </source>
</evidence>
<evidence type="ECO:0000256" key="12">
    <source>
        <dbReference type="SAM" id="MobiDB-lite"/>
    </source>
</evidence>
<proteinExistence type="predicted"/>
<dbReference type="InterPro" id="IPR003661">
    <property type="entry name" value="HisK_dim/P_dom"/>
</dbReference>
<dbReference type="InterPro" id="IPR011006">
    <property type="entry name" value="CheY-like_superfamily"/>
</dbReference>
<dbReference type="SMART" id="SM00086">
    <property type="entry name" value="PAC"/>
    <property type="match status" value="3"/>
</dbReference>
<evidence type="ECO:0000256" key="9">
    <source>
        <dbReference type="ARBA" id="ARBA00022989"/>
    </source>
</evidence>
<feature type="domain" description="PAS" evidence="13">
    <location>
        <begin position="243"/>
        <end position="309"/>
    </location>
</feature>
<dbReference type="InterPro" id="IPR036097">
    <property type="entry name" value="HisK_dim/P_sf"/>
</dbReference>
<dbReference type="InterPro" id="IPR013767">
    <property type="entry name" value="PAS_fold"/>
</dbReference>
<dbReference type="GO" id="GO:0000155">
    <property type="term" value="F:phosphorelay sensor kinase activity"/>
    <property type="evidence" value="ECO:0007669"/>
    <property type="project" value="InterPro"/>
</dbReference>
<dbReference type="CDD" id="cd00075">
    <property type="entry name" value="HATPase"/>
    <property type="match status" value="1"/>
</dbReference>
<evidence type="ECO:0000256" key="4">
    <source>
        <dbReference type="ARBA" id="ARBA00022679"/>
    </source>
</evidence>
<feature type="domain" description="PAS" evidence="13">
    <location>
        <begin position="368"/>
        <end position="437"/>
    </location>
</feature>
<dbReference type="Gene3D" id="3.40.50.2300">
    <property type="match status" value="1"/>
</dbReference>
<dbReference type="InterPro" id="IPR000014">
    <property type="entry name" value="PAS"/>
</dbReference>
<evidence type="ECO:0000256" key="1">
    <source>
        <dbReference type="ARBA" id="ARBA00000085"/>
    </source>
</evidence>
<feature type="domain" description="PAS" evidence="13">
    <location>
        <begin position="126"/>
        <end position="192"/>
    </location>
</feature>
<keyword evidence="10" id="KW-0902">Two-component regulatory system</keyword>
<dbReference type="CDD" id="cd00156">
    <property type="entry name" value="REC"/>
    <property type="match status" value="1"/>
</dbReference>
<gene>
    <name evidence="17" type="ORF">C496_09831</name>
</gene>
<dbReference type="Pfam" id="PF00512">
    <property type="entry name" value="HisKA"/>
    <property type="match status" value="1"/>
</dbReference>
<feature type="domain" description="Response regulatory" evidence="16">
    <location>
        <begin position="1"/>
        <end position="112"/>
    </location>
</feature>
<keyword evidence="4" id="KW-0808">Transferase</keyword>
<reference evidence="17 18" key="1">
    <citation type="journal article" date="2014" name="PLoS Genet.">
        <title>Phylogenetically driven sequencing of extremely halophilic archaea reveals strategies for static and dynamic osmo-response.</title>
        <authorList>
            <person name="Becker E.A."/>
            <person name="Seitzer P.M."/>
            <person name="Tritt A."/>
            <person name="Larsen D."/>
            <person name="Krusor M."/>
            <person name="Yao A.I."/>
            <person name="Wu D."/>
            <person name="Madern D."/>
            <person name="Eisen J.A."/>
            <person name="Darling A.E."/>
            <person name="Facciotti M.T."/>
        </authorList>
    </citation>
    <scope>NUCLEOTIDE SEQUENCE [LARGE SCALE GENOMIC DNA]</scope>
    <source>
        <strain evidence="17 18">GA33</strain>
    </source>
</reference>
<dbReference type="PANTHER" id="PTHR42878:SF7">
    <property type="entry name" value="SENSOR HISTIDINE KINASE GLRK"/>
    <property type="match status" value="1"/>
</dbReference>
<keyword evidence="11" id="KW-0472">Membrane</keyword>
<evidence type="ECO:0000256" key="8">
    <source>
        <dbReference type="ARBA" id="ARBA00022840"/>
    </source>
</evidence>
<dbReference type="InterPro" id="IPR036890">
    <property type="entry name" value="HATPase_C_sf"/>
</dbReference>
<dbReference type="GO" id="GO:0006355">
    <property type="term" value="P:regulation of DNA-templated transcription"/>
    <property type="evidence" value="ECO:0007669"/>
    <property type="project" value="InterPro"/>
</dbReference>
<keyword evidence="8" id="KW-0067">ATP-binding</keyword>
<comment type="subcellular location">
    <subcellularLocation>
        <location evidence="2">Membrane</location>
        <topology evidence="2">Multi-pass membrane protein</topology>
    </subcellularLocation>
</comment>
<sequence>MDDDPEFAAQFAEGLEREDDRFETTIATTAREGLARLETDRIDCLVSEYDLVDIDGLALLERVRDRDERAPFVLCTDAGSEALASDAIAAGVTDYVQKETASGEFPVLANRLVNAVETARTQRHHERQRRAIETAREGISLLDPDGTFVYVNRAYAECFGYEPAELIGEHWELLYTDEDAATVHEEVLPTVRAEGYWHDESTGVRADGSRIVVDHTLSTTDRNGLICTLRDVTDHRDRKRDLERYETIVEALGDPVYTIDSDGRYAFVNDAYAEITGYAKADIVGKPVSFLLDEPSVERGTDVIRELLTSASGPSQQTYEITVETSDGTRIQCEDNVSLLPLEDGEYRGAAGVVRDITARKEREWELEQYETILETIPDEVYTLDANGRFTKVVPPIDCDRTVSGYKPEEQIGEHVSLVIDDDDIRTGEAIIAELLADDDRERGSYEITLRTKDGDRVPNENHLALLPMEDGEFRGTVGVLRDITERKERERTLKRQNERLESFANVVSHDLRNPLTVAQGQLSLVLEDRDDDRLETVAKAHDRMQGLIDDILTLAREEKPIAECEPIELAVFARRCWRYVETDGVGLETPTDAVVRVDTRRFERLLENLMRNAVEHGTARPDQRAQPTANGGEPIDVGVTVTVGDLPDGEGFFVEDDGPGIPSDERERVLESGYSTATQGTGFGLAIVDRIADSHGWSLTVAESDAGGARFEFRGVETRR</sequence>
<dbReference type="EC" id="2.7.13.3" evidence="3"/>
<keyword evidence="5" id="KW-0812">Transmembrane</keyword>
<dbReference type="CDD" id="cd00082">
    <property type="entry name" value="HisKA"/>
    <property type="match status" value="1"/>
</dbReference>
<dbReference type="GO" id="GO:0007234">
    <property type="term" value="P:osmosensory signaling via phosphorelay pathway"/>
    <property type="evidence" value="ECO:0007669"/>
    <property type="project" value="TreeGrafter"/>
</dbReference>
<keyword evidence="9" id="KW-1133">Transmembrane helix</keyword>
<dbReference type="SMART" id="SM00448">
    <property type="entry name" value="REC"/>
    <property type="match status" value="1"/>
</dbReference>
<dbReference type="AlphaFoldDB" id="L9VVE0"/>
<keyword evidence="7" id="KW-0418">Kinase</keyword>
<protein>
    <recommendedName>
        <fullName evidence="3">histidine kinase</fullName>
        <ecNumber evidence="3">2.7.13.3</ecNumber>
    </recommendedName>
</protein>
<evidence type="ECO:0000313" key="18">
    <source>
        <dbReference type="Proteomes" id="UP000011599"/>
    </source>
</evidence>
<evidence type="ECO:0000259" key="16">
    <source>
        <dbReference type="SMART" id="SM00448"/>
    </source>
</evidence>
<evidence type="ECO:0000256" key="10">
    <source>
        <dbReference type="ARBA" id="ARBA00023012"/>
    </source>
</evidence>
<dbReference type="CDD" id="cd00130">
    <property type="entry name" value="PAS"/>
    <property type="match status" value="3"/>
</dbReference>
<dbReference type="SUPFAM" id="SSF55874">
    <property type="entry name" value="ATPase domain of HSP90 chaperone/DNA topoisomerase II/histidine kinase"/>
    <property type="match status" value="1"/>
</dbReference>
<evidence type="ECO:0000256" key="7">
    <source>
        <dbReference type="ARBA" id="ARBA00022777"/>
    </source>
</evidence>
<dbReference type="Proteomes" id="UP000011599">
    <property type="component" value="Unassembled WGS sequence"/>
</dbReference>
<evidence type="ECO:0000313" key="17">
    <source>
        <dbReference type="EMBL" id="ELY40986.1"/>
    </source>
</evidence>
<dbReference type="Gene3D" id="3.30.565.10">
    <property type="entry name" value="Histidine kinase-like ATPase, C-terminal domain"/>
    <property type="match status" value="1"/>
</dbReference>
<dbReference type="OrthoDB" id="8127at2157"/>
<evidence type="ECO:0000256" key="6">
    <source>
        <dbReference type="ARBA" id="ARBA00022741"/>
    </source>
</evidence>
<dbReference type="SMART" id="SM00091">
    <property type="entry name" value="PAS"/>
    <property type="match status" value="3"/>
</dbReference>
<keyword evidence="18" id="KW-1185">Reference proteome</keyword>
<dbReference type="InterPro" id="IPR001789">
    <property type="entry name" value="Sig_transdc_resp-reg_receiver"/>
</dbReference>
<accession>L9VVE0</accession>
<dbReference type="GO" id="GO:0005524">
    <property type="term" value="F:ATP binding"/>
    <property type="evidence" value="ECO:0007669"/>
    <property type="project" value="UniProtKB-KW"/>
</dbReference>
<keyword evidence="6" id="KW-0547">Nucleotide-binding</keyword>
<dbReference type="InterPro" id="IPR001610">
    <property type="entry name" value="PAC"/>
</dbReference>
<dbReference type="NCBIfam" id="TIGR00229">
    <property type="entry name" value="sensory_box"/>
    <property type="match status" value="3"/>
</dbReference>
<feature type="domain" description="Signal transduction histidine kinase dimerisation/phosphoacceptor" evidence="15">
    <location>
        <begin position="500"/>
        <end position="561"/>
    </location>
</feature>
<comment type="catalytic activity">
    <reaction evidence="1">
        <text>ATP + protein L-histidine = ADP + protein N-phospho-L-histidine.</text>
        <dbReference type="EC" id="2.7.13.3"/>
    </reaction>
</comment>
<dbReference type="GO" id="GO:0030295">
    <property type="term" value="F:protein kinase activator activity"/>
    <property type="evidence" value="ECO:0007669"/>
    <property type="project" value="TreeGrafter"/>
</dbReference>
<feature type="domain" description="Histidine kinase/HSP90-like ATPase" evidence="14">
    <location>
        <begin position="598"/>
        <end position="720"/>
    </location>
</feature>
<dbReference type="SUPFAM" id="SSF55785">
    <property type="entry name" value="PYP-like sensor domain (PAS domain)"/>
    <property type="match status" value="3"/>
</dbReference>
<evidence type="ECO:0000256" key="11">
    <source>
        <dbReference type="ARBA" id="ARBA00023136"/>
    </source>
</evidence>
<dbReference type="PATRIC" id="fig|1114856.3.peg.2042"/>
<evidence type="ECO:0000256" key="5">
    <source>
        <dbReference type="ARBA" id="ARBA00022692"/>
    </source>
</evidence>
<dbReference type="SUPFAM" id="SSF52172">
    <property type="entry name" value="CheY-like"/>
    <property type="match status" value="1"/>
</dbReference>
<organism evidence="17 18">
    <name type="scientific">Natronorubrum tibetense GA33</name>
    <dbReference type="NCBI Taxonomy" id="1114856"/>
    <lineage>
        <taxon>Archaea</taxon>
        <taxon>Methanobacteriati</taxon>
        <taxon>Methanobacteriota</taxon>
        <taxon>Stenosarchaea group</taxon>
        <taxon>Halobacteria</taxon>
        <taxon>Halobacteriales</taxon>
        <taxon>Natrialbaceae</taxon>
        <taxon>Natronorubrum</taxon>
    </lineage>
</organism>
<evidence type="ECO:0000259" key="15">
    <source>
        <dbReference type="SMART" id="SM00388"/>
    </source>
</evidence>
<dbReference type="Pfam" id="PF00072">
    <property type="entry name" value="Response_reg"/>
    <property type="match status" value="1"/>
</dbReference>
<dbReference type="GO" id="GO:0016020">
    <property type="term" value="C:membrane"/>
    <property type="evidence" value="ECO:0007669"/>
    <property type="project" value="UniProtKB-SubCell"/>
</dbReference>
<dbReference type="InterPro" id="IPR035965">
    <property type="entry name" value="PAS-like_dom_sf"/>
</dbReference>
<feature type="region of interest" description="Disordered" evidence="12">
    <location>
        <begin position="616"/>
        <end position="637"/>
    </location>
</feature>
<dbReference type="SMART" id="SM00387">
    <property type="entry name" value="HATPase_c"/>
    <property type="match status" value="1"/>
</dbReference>
<dbReference type="PANTHER" id="PTHR42878">
    <property type="entry name" value="TWO-COMPONENT HISTIDINE KINASE"/>
    <property type="match status" value="1"/>
</dbReference>
<dbReference type="SMART" id="SM00388">
    <property type="entry name" value="HisKA"/>
    <property type="match status" value="1"/>
</dbReference>
<dbReference type="Pfam" id="PF00989">
    <property type="entry name" value="PAS"/>
    <property type="match status" value="2"/>
</dbReference>
<name>L9VVE0_9EURY</name>
<dbReference type="InterPro" id="IPR003594">
    <property type="entry name" value="HATPase_dom"/>
</dbReference>
<dbReference type="STRING" id="1114856.GCA_000383975_02387"/>
<dbReference type="Pfam" id="PF02518">
    <property type="entry name" value="HATPase_c"/>
    <property type="match status" value="1"/>
</dbReference>
<evidence type="ECO:0000256" key="2">
    <source>
        <dbReference type="ARBA" id="ARBA00004141"/>
    </source>
</evidence>
<dbReference type="GO" id="GO:0000156">
    <property type="term" value="F:phosphorelay response regulator activity"/>
    <property type="evidence" value="ECO:0007669"/>
    <property type="project" value="TreeGrafter"/>
</dbReference>
<comment type="caution">
    <text evidence="17">The sequence shown here is derived from an EMBL/GenBank/DDBJ whole genome shotgun (WGS) entry which is preliminary data.</text>
</comment>
<dbReference type="SUPFAM" id="SSF47384">
    <property type="entry name" value="Homodimeric domain of signal transducing histidine kinase"/>
    <property type="match status" value="1"/>
</dbReference>
<dbReference type="InterPro" id="IPR050351">
    <property type="entry name" value="BphY/WalK/GraS-like"/>
</dbReference>
<dbReference type="Gene3D" id="1.10.287.130">
    <property type="match status" value="1"/>
</dbReference>
<dbReference type="Gene3D" id="3.30.450.20">
    <property type="entry name" value="PAS domain"/>
    <property type="match status" value="3"/>
</dbReference>
<evidence type="ECO:0000259" key="13">
    <source>
        <dbReference type="SMART" id="SM00091"/>
    </source>
</evidence>
<dbReference type="EMBL" id="AOHW01000029">
    <property type="protein sequence ID" value="ELY40986.1"/>
    <property type="molecule type" value="Genomic_DNA"/>
</dbReference>
<dbReference type="eggNOG" id="arCOG02333">
    <property type="taxonomic scope" value="Archaea"/>
</dbReference>
<dbReference type="Pfam" id="PF13426">
    <property type="entry name" value="PAS_9"/>
    <property type="match status" value="1"/>
</dbReference>
<evidence type="ECO:0000259" key="14">
    <source>
        <dbReference type="SMART" id="SM00387"/>
    </source>
</evidence>